<reference evidence="1 2" key="1">
    <citation type="submission" date="2019-11" db="EMBL/GenBank/DDBJ databases">
        <title>Draft Genome Sequence of Plant Growth-Promoting Rhizosphere-Associated Bacteria.</title>
        <authorList>
            <person name="Vasilyev I.Y."/>
            <person name="Radchenko V."/>
            <person name="Ilnitskaya E.V."/>
        </authorList>
    </citation>
    <scope>NUCLEOTIDE SEQUENCE [LARGE SCALE GENOMIC DNA]</scope>
    <source>
        <strain evidence="1 2">VRA_MhP_f</strain>
    </source>
</reference>
<evidence type="ECO:0000313" key="2">
    <source>
        <dbReference type="Proteomes" id="UP000461948"/>
    </source>
</evidence>
<dbReference type="AlphaFoldDB" id="A0A7X2SXG0"/>
<proteinExistence type="predicted"/>
<organism evidence="1 2">
    <name type="scientific">Enterobacter agglomerans</name>
    <name type="common">Erwinia herbicola</name>
    <name type="synonym">Pantoea agglomerans</name>
    <dbReference type="NCBI Taxonomy" id="549"/>
    <lineage>
        <taxon>Bacteria</taxon>
        <taxon>Pseudomonadati</taxon>
        <taxon>Pseudomonadota</taxon>
        <taxon>Gammaproteobacteria</taxon>
        <taxon>Enterobacterales</taxon>
        <taxon>Erwiniaceae</taxon>
        <taxon>Pantoea</taxon>
        <taxon>Pantoea agglomerans group</taxon>
    </lineage>
</organism>
<comment type="caution">
    <text evidence="1">The sequence shown here is derived from an EMBL/GenBank/DDBJ whole genome shotgun (WGS) entry which is preliminary data.</text>
</comment>
<dbReference type="EMBL" id="WKLC01001274">
    <property type="protein sequence ID" value="MSE17625.1"/>
    <property type="molecule type" value="Genomic_DNA"/>
</dbReference>
<gene>
    <name evidence="1" type="ORF">GKC49_21715</name>
</gene>
<sequence>MLPLQVLFNRTVALEFQLSTDKPADMADVHAVVGQAVSSLLKSGKTAGLQDIIAFLQHQQARSVNGQREVYARAVRIVMSMVN</sequence>
<dbReference type="Proteomes" id="UP000461948">
    <property type="component" value="Unassembled WGS sequence"/>
</dbReference>
<accession>A0A7X2SXG0</accession>
<protein>
    <submittedName>
        <fullName evidence="1">Uncharacterized protein</fullName>
    </submittedName>
</protein>
<name>A0A7X2SXG0_ENTAG</name>
<evidence type="ECO:0000313" key="1">
    <source>
        <dbReference type="EMBL" id="MSE17625.1"/>
    </source>
</evidence>